<dbReference type="Proteomes" id="UP000282892">
    <property type="component" value="Chromosome"/>
</dbReference>
<dbReference type="OrthoDB" id="1680942at2"/>
<gene>
    <name evidence="1" type="ORF">CHR53_01405</name>
</gene>
<accession>A0A3Q9QS28</accession>
<dbReference type="KEGG" id="nmk:CHR53_01405"/>
<sequence length="188" mass="21470">MEISLIRHGKSKHVDNNLMNCMEFQGWVEKYDRSGVFEEKAYPSLALEKMAAANLVITSDLKRTIESASLLNPHIKAIVDKLYREVELPVLPRIAGVKLSPASWAVMLRCLWFMGYSRQCESIARAKQRAKLAAEQLVKQAEDHHSVVLVGHGFFNRFIAKELKKMGWEGKRKSSAKHWHCTTYSLTI</sequence>
<dbReference type="SUPFAM" id="SSF53254">
    <property type="entry name" value="Phosphoglycerate mutase-like"/>
    <property type="match status" value="1"/>
</dbReference>
<dbReference type="RefSeq" id="WP_066390389.1">
    <property type="nucleotide sequence ID" value="NZ_CP022572.1"/>
</dbReference>
<dbReference type="Gene3D" id="3.40.50.1240">
    <property type="entry name" value="Phosphoglycerate mutase-like"/>
    <property type="match status" value="1"/>
</dbReference>
<dbReference type="Pfam" id="PF00300">
    <property type="entry name" value="His_Phos_1"/>
    <property type="match status" value="1"/>
</dbReference>
<dbReference type="AlphaFoldDB" id="A0A3Q9QS28"/>
<dbReference type="InterPro" id="IPR029033">
    <property type="entry name" value="His_PPase_superfam"/>
</dbReference>
<name>A0A3Q9QS28_9BACI</name>
<evidence type="ECO:0000313" key="2">
    <source>
        <dbReference type="Proteomes" id="UP000282892"/>
    </source>
</evidence>
<dbReference type="STRING" id="1193713.GCA_001636315_02833"/>
<dbReference type="EMBL" id="CP022572">
    <property type="protein sequence ID" value="AZU60039.1"/>
    <property type="molecule type" value="Genomic_DNA"/>
</dbReference>
<keyword evidence="2" id="KW-1185">Reference proteome</keyword>
<reference evidence="1 2" key="1">
    <citation type="submission" date="2017-07" db="EMBL/GenBank/DDBJ databases">
        <title>The complete genome sequence of Bacillus mesonae strain H20-5, an efficient strain improving plant abiotic stress resistance.</title>
        <authorList>
            <person name="Kim S.Y."/>
            <person name="Song H."/>
            <person name="Sang M.K."/>
            <person name="Weon H.-Y."/>
            <person name="Song J."/>
        </authorList>
    </citation>
    <scope>NUCLEOTIDE SEQUENCE [LARGE SCALE GENOMIC DNA]</scope>
    <source>
        <strain evidence="1 2">H20-5</strain>
    </source>
</reference>
<organism evidence="1 2">
    <name type="scientific">Neobacillus mesonae</name>
    <dbReference type="NCBI Taxonomy" id="1193713"/>
    <lineage>
        <taxon>Bacteria</taxon>
        <taxon>Bacillati</taxon>
        <taxon>Bacillota</taxon>
        <taxon>Bacilli</taxon>
        <taxon>Bacillales</taxon>
        <taxon>Bacillaceae</taxon>
        <taxon>Neobacillus</taxon>
    </lineage>
</organism>
<evidence type="ECO:0000313" key="1">
    <source>
        <dbReference type="EMBL" id="AZU60039.1"/>
    </source>
</evidence>
<proteinExistence type="predicted"/>
<protein>
    <submittedName>
        <fullName evidence="1">Histidine phosphatase family protein</fullName>
    </submittedName>
</protein>
<dbReference type="InterPro" id="IPR013078">
    <property type="entry name" value="His_Pase_superF_clade-1"/>
</dbReference>